<protein>
    <submittedName>
        <fullName evidence="1">Uncharacterized protein</fullName>
    </submittedName>
</protein>
<reference evidence="1" key="1">
    <citation type="submission" date="2020-04" db="EMBL/GenBank/DDBJ databases">
        <authorList>
            <person name="Chiriac C."/>
            <person name="Salcher M."/>
            <person name="Ghai R."/>
            <person name="Kavagutti S V."/>
        </authorList>
    </citation>
    <scope>NUCLEOTIDE SEQUENCE</scope>
</reference>
<sequence>MAHFAEIDKDSNVIQVLVVSNEFEKDGQTYLAETLGLGGTWIQTSYNGNIRGKYAGIGDSYDKKKDIFVSPEPIPDPIKDDQAT</sequence>
<dbReference type="EMBL" id="LR796753">
    <property type="protein sequence ID" value="CAB4163385.1"/>
    <property type="molecule type" value="Genomic_DNA"/>
</dbReference>
<organism evidence="1">
    <name type="scientific">uncultured Caudovirales phage</name>
    <dbReference type="NCBI Taxonomy" id="2100421"/>
    <lineage>
        <taxon>Viruses</taxon>
        <taxon>Duplodnaviria</taxon>
        <taxon>Heunggongvirae</taxon>
        <taxon>Uroviricota</taxon>
        <taxon>Caudoviricetes</taxon>
        <taxon>Peduoviridae</taxon>
        <taxon>Maltschvirus</taxon>
        <taxon>Maltschvirus maltsch</taxon>
    </lineage>
</organism>
<accession>A0A6J5P2G5</accession>
<name>A0A6J5P2G5_9CAUD</name>
<gene>
    <name evidence="1" type="ORF">UFOVP802_21</name>
</gene>
<evidence type="ECO:0000313" key="1">
    <source>
        <dbReference type="EMBL" id="CAB4163385.1"/>
    </source>
</evidence>
<proteinExistence type="predicted"/>